<dbReference type="InterPro" id="IPR000683">
    <property type="entry name" value="Gfo/Idh/MocA-like_OxRdtase_N"/>
</dbReference>
<dbReference type="GO" id="GO:0000166">
    <property type="term" value="F:nucleotide binding"/>
    <property type="evidence" value="ECO:0007669"/>
    <property type="project" value="InterPro"/>
</dbReference>
<dbReference type="EMBL" id="JABEMB010000030">
    <property type="protein sequence ID" value="NNH05031.1"/>
    <property type="molecule type" value="Genomic_DNA"/>
</dbReference>
<keyword evidence="3" id="KW-1185">Reference proteome</keyword>
<feature type="domain" description="Gfo/Idh/MocA-like oxidoreductase N-terminal" evidence="1">
    <location>
        <begin position="4"/>
        <end position="120"/>
    </location>
</feature>
<comment type="caution">
    <text evidence="2">The sequence shown here is derived from an EMBL/GenBank/DDBJ whole genome shotgun (WGS) entry which is preliminary data.</text>
</comment>
<evidence type="ECO:0000313" key="3">
    <source>
        <dbReference type="Proteomes" id="UP000543598"/>
    </source>
</evidence>
<dbReference type="Proteomes" id="UP000543598">
    <property type="component" value="Unassembled WGS sequence"/>
</dbReference>
<proteinExistence type="predicted"/>
<gene>
    <name evidence="2" type="ORF">HLA99_14360</name>
</gene>
<name>A0A7Y2M1Z9_9MICO</name>
<evidence type="ECO:0000259" key="1">
    <source>
        <dbReference type="Pfam" id="PF01408"/>
    </source>
</evidence>
<dbReference type="AlphaFoldDB" id="A0A7Y2M1Z9"/>
<dbReference type="Gene3D" id="3.40.50.720">
    <property type="entry name" value="NAD(P)-binding Rossmann-like Domain"/>
    <property type="match status" value="1"/>
</dbReference>
<dbReference type="InterPro" id="IPR036291">
    <property type="entry name" value="NAD(P)-bd_dom_sf"/>
</dbReference>
<sequence>MTARFALVGTGFRAHAFARVAAALPDRLRLEGVFAPRTASAGAAFAAEWGVTAWSSLDGLAASRPDFAVVSVHASATPALLAALAERGIPVLTETPLAPHDEAIDAARALERAGARIQVAEQYHLEPLIAAQLAIVRGEYLGDVSQVCVAVAHDYHGISVGRLLLGTGLEQPRSITAFHIPSPIVEGPSRSGDPREERVVTTTRTIAVLEFDGAVLQYDFDDQQYRSWIRSPSVLVRGSRGELRDTRVRYLASFDRPVVSDLVRLETGGAGNHEGMFLRGYSFEGMSLSANEFAPARLADDEISLARILVAMHRYVEGGEAPYSIDQAAYDQQLATAIHRAARRDGA</sequence>
<dbReference type="RefSeq" id="WP_167035072.1">
    <property type="nucleotide sequence ID" value="NZ_BAAANA010000002.1"/>
</dbReference>
<dbReference type="SUPFAM" id="SSF51735">
    <property type="entry name" value="NAD(P)-binding Rossmann-fold domains"/>
    <property type="match status" value="1"/>
</dbReference>
<protein>
    <submittedName>
        <fullName evidence="2">Gfo/Idh/MocA family oxidoreductase</fullName>
    </submittedName>
</protein>
<accession>A0A7Y2M1Z9</accession>
<evidence type="ECO:0000313" key="2">
    <source>
        <dbReference type="EMBL" id="NNH05031.1"/>
    </source>
</evidence>
<reference evidence="2 3" key="1">
    <citation type="submission" date="2020-05" db="EMBL/GenBank/DDBJ databases">
        <title>MicrobeNet Type strains.</title>
        <authorList>
            <person name="Nicholson A.C."/>
        </authorList>
    </citation>
    <scope>NUCLEOTIDE SEQUENCE [LARGE SCALE GENOMIC DNA]</scope>
    <source>
        <strain evidence="2 3">JCM 14282</strain>
    </source>
</reference>
<dbReference type="Pfam" id="PF01408">
    <property type="entry name" value="GFO_IDH_MocA"/>
    <property type="match status" value="1"/>
</dbReference>
<organism evidence="2 3">
    <name type="scientific">Microbacterium ulmi</name>
    <dbReference type="NCBI Taxonomy" id="179095"/>
    <lineage>
        <taxon>Bacteria</taxon>
        <taxon>Bacillati</taxon>
        <taxon>Actinomycetota</taxon>
        <taxon>Actinomycetes</taxon>
        <taxon>Micrococcales</taxon>
        <taxon>Microbacteriaceae</taxon>
        <taxon>Microbacterium</taxon>
    </lineage>
</organism>